<feature type="transmembrane region" description="Helical" evidence="9">
    <location>
        <begin position="16"/>
        <end position="38"/>
    </location>
</feature>
<evidence type="ECO:0000259" key="10">
    <source>
        <dbReference type="PROSITE" id="PS50111"/>
    </source>
</evidence>
<dbReference type="InterPro" id="IPR004089">
    <property type="entry name" value="MCPsignal_dom"/>
</dbReference>
<dbReference type="SUPFAM" id="SSF103190">
    <property type="entry name" value="Sensory domain-like"/>
    <property type="match status" value="1"/>
</dbReference>
<feature type="domain" description="Methyl-accepting transducer" evidence="10">
    <location>
        <begin position="392"/>
        <end position="628"/>
    </location>
</feature>
<reference evidence="12 13" key="1">
    <citation type="submission" date="2014-10" db="EMBL/GenBank/DDBJ databases">
        <title>Genome sequence of Clostridium aceticum DSM 1496.</title>
        <authorList>
            <person name="Poehlein A."/>
            <person name="Schiel-Bengelsdorf B."/>
            <person name="Gottschalk G."/>
            <person name="Duerre P."/>
            <person name="Daniel R."/>
        </authorList>
    </citation>
    <scope>NUCLEOTIDE SEQUENCE [LARGE SCALE GENOMIC DNA]</scope>
    <source>
        <strain evidence="12 13">DSM 1496</strain>
    </source>
</reference>
<dbReference type="SUPFAM" id="SSF58104">
    <property type="entry name" value="Methyl-accepting chemotaxis protein (MCP) signaling domain"/>
    <property type="match status" value="1"/>
</dbReference>
<evidence type="ECO:0000259" key="11">
    <source>
        <dbReference type="PROSITE" id="PS50885"/>
    </source>
</evidence>
<dbReference type="PANTHER" id="PTHR32089">
    <property type="entry name" value="METHYL-ACCEPTING CHEMOTAXIS PROTEIN MCPB"/>
    <property type="match status" value="1"/>
</dbReference>
<evidence type="ECO:0000256" key="2">
    <source>
        <dbReference type="ARBA" id="ARBA00022475"/>
    </source>
</evidence>
<dbReference type="RefSeq" id="WP_052661493.1">
    <property type="nucleotide sequence ID" value="NZ_CP009687.1"/>
</dbReference>
<keyword evidence="3 9" id="KW-0812">Transmembrane</keyword>
<protein>
    <submittedName>
        <fullName evidence="12">Methyl-accepting chemotaxis sensory transducer</fullName>
    </submittedName>
</protein>
<feature type="domain" description="HAMP" evidence="11">
    <location>
        <begin position="318"/>
        <end position="373"/>
    </location>
</feature>
<evidence type="ECO:0000256" key="9">
    <source>
        <dbReference type="SAM" id="Phobius"/>
    </source>
</evidence>
<dbReference type="OrthoDB" id="369336at2"/>
<organism evidence="12 13">
    <name type="scientific">Clostridium aceticum</name>
    <dbReference type="NCBI Taxonomy" id="84022"/>
    <lineage>
        <taxon>Bacteria</taxon>
        <taxon>Bacillati</taxon>
        <taxon>Bacillota</taxon>
        <taxon>Clostridia</taxon>
        <taxon>Eubacteriales</taxon>
        <taxon>Clostridiaceae</taxon>
        <taxon>Clostridium</taxon>
    </lineage>
</organism>
<evidence type="ECO:0000256" key="4">
    <source>
        <dbReference type="ARBA" id="ARBA00022989"/>
    </source>
</evidence>
<comment type="similarity">
    <text evidence="7">Belongs to the methyl-accepting chemotaxis (MCP) protein family.</text>
</comment>
<evidence type="ECO:0000256" key="8">
    <source>
        <dbReference type="PROSITE-ProRule" id="PRU00284"/>
    </source>
</evidence>
<feature type="transmembrane region" description="Helical" evidence="9">
    <location>
        <begin position="295"/>
        <end position="316"/>
    </location>
</feature>
<dbReference type="Pfam" id="PF17203">
    <property type="entry name" value="sCache_3_2"/>
    <property type="match status" value="1"/>
</dbReference>
<dbReference type="PROSITE" id="PS50885">
    <property type="entry name" value="HAMP"/>
    <property type="match status" value="1"/>
</dbReference>
<evidence type="ECO:0000256" key="1">
    <source>
        <dbReference type="ARBA" id="ARBA00004651"/>
    </source>
</evidence>
<dbReference type="STRING" id="84022.CACET_c11830"/>
<evidence type="ECO:0000256" key="5">
    <source>
        <dbReference type="ARBA" id="ARBA00023136"/>
    </source>
</evidence>
<dbReference type="Pfam" id="PF00015">
    <property type="entry name" value="MCPsignal"/>
    <property type="match status" value="1"/>
</dbReference>
<dbReference type="PANTHER" id="PTHR32089:SF112">
    <property type="entry name" value="LYSOZYME-LIKE PROTEIN-RELATED"/>
    <property type="match status" value="1"/>
</dbReference>
<dbReference type="InterPro" id="IPR029151">
    <property type="entry name" value="Sensor-like_sf"/>
</dbReference>
<evidence type="ECO:0000256" key="6">
    <source>
        <dbReference type="ARBA" id="ARBA00023224"/>
    </source>
</evidence>
<dbReference type="GO" id="GO:0007165">
    <property type="term" value="P:signal transduction"/>
    <property type="evidence" value="ECO:0007669"/>
    <property type="project" value="UniProtKB-KW"/>
</dbReference>
<evidence type="ECO:0000256" key="7">
    <source>
        <dbReference type="ARBA" id="ARBA00029447"/>
    </source>
</evidence>
<keyword evidence="6 8" id="KW-0807">Transducer</keyword>
<dbReference type="KEGG" id="cace:CACET_c11830"/>
<evidence type="ECO:0000256" key="3">
    <source>
        <dbReference type="ARBA" id="ARBA00022692"/>
    </source>
</evidence>
<name>A0A0G3W8G8_9CLOT</name>
<sequence length="678" mass="74713">MKQKKTAKRGSIKSKLIVIPLIVVLGTLAGVGIISSYFTRTSLLNQMREDGFYIAEIFVDRLEDNSRALETINMMLEEKITSVGRDVVRDRRNLNNQLLKSLAEEWNVEEISWYNAEGEIIYSTVAAYVGWMATEGHPVHNFMISGRNELVEDIRQDTESGNYLKYGYVRGEDGTFVQVGVIADRVQELTETFSYQRLVEDLAVNQEVVYALLMDRNLEVIAHSNKNEIGVVFDDEGSKSAAIDGIPYAQIWPYETEEVTVYDIIYPVTIQGDYIGAVAIGFSMEEVHAAINRNMLIVAISGIIAFIILGLILFNVSSDAIKTINRLKEQINFMASGDFSNNVAEDLINKQNEFGEISQAMAIMQNAIRDIIKSVIDKSQQVAASSEQLTATSQQSATAADEVASTIEEIAKGANHQARDTEEGVLFITDLGNMVEKNKDYIQHLNDSTERVNQLKSEGLKIVEGLVEKTDVSSKSSAEVQRVIVNTSESAGKIASASEMIKNIAAQTNLLALNAAIEAARAGEAGKGFAVVADEIRKLAEESNKFTEEINVVIHELTDKTSNAVGTMEELEKIISSQTESVKMTNSKFAGIAEAIEVMKKSIYEVNHASEEMSCKKEEIIRIIESLSAISQENAAATEEASASVEEQTAAMEEIASSSEDLARIAEELNKQVEQFKV</sequence>
<dbReference type="PROSITE" id="PS50111">
    <property type="entry name" value="CHEMOTAXIS_TRANSDUC_2"/>
    <property type="match status" value="1"/>
</dbReference>
<comment type="subcellular location">
    <subcellularLocation>
        <location evidence="1">Cell membrane</location>
        <topology evidence="1">Multi-pass membrane protein</topology>
    </subcellularLocation>
</comment>
<keyword evidence="4 9" id="KW-1133">Transmembrane helix</keyword>
<dbReference type="Gene3D" id="3.30.450.20">
    <property type="entry name" value="PAS domain"/>
    <property type="match status" value="1"/>
</dbReference>
<evidence type="ECO:0000313" key="12">
    <source>
        <dbReference type="EMBL" id="AKL94648.1"/>
    </source>
</evidence>
<dbReference type="EMBL" id="CP009687">
    <property type="protein sequence ID" value="AKL94648.1"/>
    <property type="molecule type" value="Genomic_DNA"/>
</dbReference>
<dbReference type="InterPro" id="IPR003660">
    <property type="entry name" value="HAMP_dom"/>
</dbReference>
<keyword evidence="2" id="KW-1003">Cell membrane</keyword>
<keyword evidence="5 9" id="KW-0472">Membrane</keyword>
<dbReference type="SMART" id="SM00283">
    <property type="entry name" value="MA"/>
    <property type="match status" value="1"/>
</dbReference>
<dbReference type="Proteomes" id="UP000035704">
    <property type="component" value="Chromosome"/>
</dbReference>
<dbReference type="Gene3D" id="1.10.287.950">
    <property type="entry name" value="Methyl-accepting chemotaxis protein"/>
    <property type="match status" value="1"/>
</dbReference>
<dbReference type="GO" id="GO:0005886">
    <property type="term" value="C:plasma membrane"/>
    <property type="evidence" value="ECO:0007669"/>
    <property type="project" value="UniProtKB-SubCell"/>
</dbReference>
<dbReference type="Gene3D" id="6.10.340.10">
    <property type="match status" value="1"/>
</dbReference>
<proteinExistence type="inferred from homology"/>
<accession>A0A0G3W8G8</accession>
<gene>
    <name evidence="12" type="ORF">CACET_c11830</name>
</gene>
<evidence type="ECO:0000313" key="13">
    <source>
        <dbReference type="Proteomes" id="UP000035704"/>
    </source>
</evidence>
<dbReference type="PATRIC" id="fig|84022.6.peg.1165"/>
<dbReference type="InterPro" id="IPR033463">
    <property type="entry name" value="sCache_3"/>
</dbReference>
<dbReference type="AlphaFoldDB" id="A0A0G3W8G8"/>
<keyword evidence="13" id="KW-1185">Reference proteome</keyword>